<accession>A0A0M0JIF0</accession>
<gene>
    <name evidence="1" type="ORF">Ctob_008311</name>
</gene>
<dbReference type="EMBL" id="JWZX01002875">
    <property type="protein sequence ID" value="KOO26265.1"/>
    <property type="molecule type" value="Genomic_DNA"/>
</dbReference>
<dbReference type="Proteomes" id="UP000037460">
    <property type="component" value="Unassembled WGS sequence"/>
</dbReference>
<evidence type="ECO:0000313" key="1">
    <source>
        <dbReference type="EMBL" id="KOO26265.1"/>
    </source>
</evidence>
<sequence length="325" mass="35156">MSPCAKRGKGESCWNHFITSCTPVELQAHSLKEYAGTRDFRVESGKLACKICDDGVLRTVLGHDQHYRVAHEGFDTIYDSFASEESSAGGRINPNVPKGRDPHRAKLLKELKALGVTAKELAGEGYSIEELQMAHFSVKEILNTGKFSLPECCEAGVTRNLKEAGMSLKGLLDAGYSLATLKKAGFSCKTLKTTAEAKLSDLRSVGFTLHELREGGFTLTELKELRRPSGQGVDPAFSLQDLKALGYTCKDMRRAGFTLAELKNGYTAADMKLVHATTKAELANDGFSLAELKLAGFHAAELKIAGFSVKDLTAVGFTKADINGN</sequence>
<organism evidence="1 2">
    <name type="scientific">Chrysochromulina tobinii</name>
    <dbReference type="NCBI Taxonomy" id="1460289"/>
    <lineage>
        <taxon>Eukaryota</taxon>
        <taxon>Haptista</taxon>
        <taxon>Haptophyta</taxon>
        <taxon>Prymnesiophyceae</taxon>
        <taxon>Prymnesiales</taxon>
        <taxon>Chrysochromulinaceae</taxon>
        <taxon>Chrysochromulina</taxon>
    </lineage>
</organism>
<reference evidence="2" key="1">
    <citation type="journal article" date="2015" name="PLoS Genet.">
        <title>Genome Sequence and Transcriptome Analyses of Chrysochromulina tobin: Metabolic Tools for Enhanced Algal Fitness in the Prominent Order Prymnesiales (Haptophyceae).</title>
        <authorList>
            <person name="Hovde B.T."/>
            <person name="Deodato C.R."/>
            <person name="Hunsperger H.M."/>
            <person name="Ryken S.A."/>
            <person name="Yost W."/>
            <person name="Jha R.K."/>
            <person name="Patterson J."/>
            <person name="Monnat R.J. Jr."/>
            <person name="Barlow S.B."/>
            <person name="Starkenburg S.R."/>
            <person name="Cattolico R.A."/>
        </authorList>
    </citation>
    <scope>NUCLEOTIDE SEQUENCE</scope>
    <source>
        <strain evidence="2">CCMP291</strain>
    </source>
</reference>
<dbReference type="Pfam" id="PF25296">
    <property type="entry name" value="Decapeptide"/>
    <property type="match status" value="2"/>
</dbReference>
<evidence type="ECO:0000313" key="2">
    <source>
        <dbReference type="Proteomes" id="UP000037460"/>
    </source>
</evidence>
<keyword evidence="2" id="KW-1185">Reference proteome</keyword>
<dbReference type="InterPro" id="IPR057481">
    <property type="entry name" value="Decapeptide"/>
</dbReference>
<dbReference type="PANTHER" id="PTHR47121:SF2">
    <property type="entry name" value="THYLAKOID LUMENAL PROTEIN TL20.3, CHLOROPLASTIC"/>
    <property type="match status" value="1"/>
</dbReference>
<dbReference type="OrthoDB" id="422346at2759"/>
<comment type="caution">
    <text evidence="1">The sequence shown here is derived from an EMBL/GenBank/DDBJ whole genome shotgun (WGS) entry which is preliminary data.</text>
</comment>
<dbReference type="InterPro" id="IPR053285">
    <property type="entry name" value="Thylakoid_lumenal_pentapeptide"/>
</dbReference>
<dbReference type="AlphaFoldDB" id="A0A0M0JIF0"/>
<protein>
    <submittedName>
        <fullName evidence="1">Uncharacterized protein</fullName>
    </submittedName>
</protein>
<proteinExistence type="predicted"/>
<name>A0A0M0JIF0_9EUKA</name>
<dbReference type="PANTHER" id="PTHR47121">
    <property type="entry name" value="THYLAKOID LUMENAL PROTEIN TL20.3, CHLOROPLASTIC"/>
    <property type="match status" value="1"/>
</dbReference>